<dbReference type="KEGG" id="gni:GNIT_2710"/>
<gene>
    <name evidence="2" type="ordered locus">GNIT_2710</name>
</gene>
<dbReference type="Proteomes" id="UP000009282">
    <property type="component" value="Chromosome"/>
</dbReference>
<dbReference type="RefSeq" id="WP_014109680.1">
    <property type="nucleotide sequence ID" value="NC_016041.1"/>
</dbReference>
<dbReference type="Pfam" id="PF12146">
    <property type="entry name" value="Hydrolase_4"/>
    <property type="match status" value="1"/>
</dbReference>
<dbReference type="PANTHER" id="PTHR43798:SF33">
    <property type="entry name" value="HYDROLASE, PUTATIVE (AFU_ORTHOLOGUE AFUA_2G14860)-RELATED"/>
    <property type="match status" value="1"/>
</dbReference>
<accession>G4QMF5</accession>
<keyword evidence="3" id="KW-1185">Reference proteome</keyword>
<dbReference type="AlphaFoldDB" id="G4QMF5"/>
<proteinExistence type="predicted"/>
<name>G4QMF5_GLANF</name>
<sequence>MGFSIAKMTSFNHIKAIIFIVFVGFWNTAVQAQEPEGSRLALPVQLFEDFSTLYQTELGSVKPCEDSVGLYEYKVCSPALRNEGNSPFILYSKGTPSQTGKRQRAPIVVLFHGLSDSPFSVRGVAEHLNSMGFTVVAPLNPGHGKLNAASDMRDPNLQQRWYMHVNSIMELVSSYSEKNYIGGFSTGGTLATRYMLLHPEEVDGLLLFSAALALSDSAENLGKIWGMKWIAKIVDGDFVSAGPHPYRYPEVAGYAGLTLADVIFEVRDLLDSSTVSKPIFVAHSLADIIAPYSGVEALMSKVKGDHQVFTIDSSYDTCHQDLVVSPMMMVGLKVDKTQLNISERCAVPKPNPLFNNMMAMLDYFFVQQLKGS</sequence>
<dbReference type="Gene3D" id="3.40.50.1820">
    <property type="entry name" value="alpha/beta hydrolase"/>
    <property type="match status" value="1"/>
</dbReference>
<organism evidence="2 3">
    <name type="scientific">Glaciecola nitratireducens (strain JCM 12485 / KCTC 12276 / FR1064)</name>
    <dbReference type="NCBI Taxonomy" id="1085623"/>
    <lineage>
        <taxon>Bacteria</taxon>
        <taxon>Pseudomonadati</taxon>
        <taxon>Pseudomonadota</taxon>
        <taxon>Gammaproteobacteria</taxon>
        <taxon>Alteromonadales</taxon>
        <taxon>Alteromonadaceae</taxon>
        <taxon>Brumicola</taxon>
    </lineage>
</organism>
<dbReference type="SUPFAM" id="SSF53474">
    <property type="entry name" value="alpha/beta-Hydrolases"/>
    <property type="match status" value="1"/>
</dbReference>
<dbReference type="InterPro" id="IPR022742">
    <property type="entry name" value="Hydrolase_4"/>
</dbReference>
<protein>
    <submittedName>
        <fullName evidence="2">Phospholipase/Carboxylesterase</fullName>
    </submittedName>
</protein>
<dbReference type="GO" id="GO:0016020">
    <property type="term" value="C:membrane"/>
    <property type="evidence" value="ECO:0007669"/>
    <property type="project" value="TreeGrafter"/>
</dbReference>
<evidence type="ECO:0000259" key="1">
    <source>
        <dbReference type="Pfam" id="PF12146"/>
    </source>
</evidence>
<dbReference type="PANTHER" id="PTHR43798">
    <property type="entry name" value="MONOACYLGLYCEROL LIPASE"/>
    <property type="match status" value="1"/>
</dbReference>
<reference evidence="2 3" key="1">
    <citation type="journal article" date="2011" name="J. Bacteriol.">
        <title>Complete genome sequence of seawater bacterium Glaciecola nitratireducens FR1064T.</title>
        <authorList>
            <person name="Bian F."/>
            <person name="Qin Q.L."/>
            <person name="Xie B.B."/>
            <person name="Shu Y.L."/>
            <person name="Zhang X.Y."/>
            <person name="Yu Y."/>
            <person name="Chen B."/>
            <person name="Chen X.L."/>
            <person name="Zhou B.C."/>
            <person name="Zhang Y.Z."/>
        </authorList>
    </citation>
    <scope>NUCLEOTIDE SEQUENCE [LARGE SCALE GENOMIC DNA]</scope>
    <source>
        <strain evidence="3">JCM 12485 / KCTC 12276 / FR1064</strain>
    </source>
</reference>
<dbReference type="HOGENOM" id="CLU_813415_0_0_6"/>
<dbReference type="EMBL" id="CP003060">
    <property type="protein sequence ID" value="AEP30807.1"/>
    <property type="molecule type" value="Genomic_DNA"/>
</dbReference>
<dbReference type="InterPro" id="IPR050266">
    <property type="entry name" value="AB_hydrolase_sf"/>
</dbReference>
<feature type="domain" description="Serine aminopeptidase S33" evidence="1">
    <location>
        <begin position="106"/>
        <end position="244"/>
    </location>
</feature>
<evidence type="ECO:0000313" key="2">
    <source>
        <dbReference type="EMBL" id="AEP30807.1"/>
    </source>
</evidence>
<dbReference type="STRING" id="1085623.GNIT_2710"/>
<evidence type="ECO:0000313" key="3">
    <source>
        <dbReference type="Proteomes" id="UP000009282"/>
    </source>
</evidence>
<dbReference type="eggNOG" id="COG2267">
    <property type="taxonomic scope" value="Bacteria"/>
</dbReference>
<dbReference type="OrthoDB" id="8476759at2"/>
<dbReference type="InterPro" id="IPR029058">
    <property type="entry name" value="AB_hydrolase_fold"/>
</dbReference>